<reference evidence="5 6" key="1">
    <citation type="submission" date="2020-07" db="EMBL/GenBank/DDBJ databases">
        <title>Sequencing the genomes of 1000 actinobacteria strains.</title>
        <authorList>
            <person name="Klenk H.-P."/>
        </authorList>
    </citation>
    <scope>NUCLEOTIDE SEQUENCE [LARGE SCALE GENOMIC DNA]</scope>
    <source>
        <strain evidence="5 6">DSM 15131</strain>
    </source>
</reference>
<gene>
    <name evidence="5" type="ORF">BJ993_003154</name>
</gene>
<dbReference type="SUPFAM" id="SSF55347">
    <property type="entry name" value="Glyceraldehyde-3-phosphate dehydrogenase-like, C-terminal domain"/>
    <property type="match status" value="1"/>
</dbReference>
<sequence length="337" mass="36178">MTGTTARIGWGILAPGKISALFATDLAVVPDARLVHVGSRTPERAAAFAERHGAERYGDQDAVLADPDVDVVYIGSPHVAHAAQVRRALEAGKHVLCEKPLTLDRASAEQLFATARANDRFLMEAMWSACNPVWRDLARRLRAGELGTPRHLSAEFHFTAPADPTHRLLDPALGGGAMHDIGLYPLTFAHLMLGEALELRAVGTVVDRHVDLDVAISGRYPGDTYATLTAGLTSQSANRARITTDAGWVEVPGDFHAPSSFTFNALAKRGQPVRRVVHEPPEPIIGAGYGNEIAHVHDCLRSGLRESPWVPAAQTLTILGQIEDIRVQVGASPHPAA</sequence>
<dbReference type="GO" id="GO:0016491">
    <property type="term" value="F:oxidoreductase activity"/>
    <property type="evidence" value="ECO:0007669"/>
    <property type="project" value="UniProtKB-KW"/>
</dbReference>
<keyword evidence="2" id="KW-0560">Oxidoreductase</keyword>
<comment type="similarity">
    <text evidence="1">Belongs to the Gfo/Idh/MocA family.</text>
</comment>
<evidence type="ECO:0000313" key="6">
    <source>
        <dbReference type="Proteomes" id="UP000562045"/>
    </source>
</evidence>
<dbReference type="RefSeq" id="WP_179649861.1">
    <property type="nucleotide sequence ID" value="NZ_JACBZM010000001.1"/>
</dbReference>
<evidence type="ECO:0000256" key="1">
    <source>
        <dbReference type="ARBA" id="ARBA00010928"/>
    </source>
</evidence>
<comment type="caution">
    <text evidence="5">The sequence shown here is derived from an EMBL/GenBank/DDBJ whole genome shotgun (WGS) entry which is preliminary data.</text>
</comment>
<protein>
    <submittedName>
        <fullName evidence="5">Putative dehydrogenase</fullName>
    </submittedName>
</protein>
<dbReference type="AlphaFoldDB" id="A0A7Y9ZIF2"/>
<dbReference type="EMBL" id="JACBZM010000001">
    <property type="protein sequence ID" value="NYI46074.1"/>
    <property type="molecule type" value="Genomic_DNA"/>
</dbReference>
<dbReference type="InterPro" id="IPR055170">
    <property type="entry name" value="GFO_IDH_MocA-like_dom"/>
</dbReference>
<dbReference type="PANTHER" id="PTHR22604">
    <property type="entry name" value="OXIDOREDUCTASES"/>
    <property type="match status" value="1"/>
</dbReference>
<dbReference type="Gene3D" id="3.40.50.720">
    <property type="entry name" value="NAD(P)-binding Rossmann-like Domain"/>
    <property type="match status" value="1"/>
</dbReference>
<evidence type="ECO:0000259" key="3">
    <source>
        <dbReference type="Pfam" id="PF01408"/>
    </source>
</evidence>
<dbReference type="PANTHER" id="PTHR22604:SF105">
    <property type="entry name" value="TRANS-1,2-DIHYDROBENZENE-1,2-DIOL DEHYDROGENASE"/>
    <property type="match status" value="1"/>
</dbReference>
<dbReference type="InterPro" id="IPR036291">
    <property type="entry name" value="NAD(P)-bd_dom_sf"/>
</dbReference>
<dbReference type="GO" id="GO:0000166">
    <property type="term" value="F:nucleotide binding"/>
    <property type="evidence" value="ECO:0007669"/>
    <property type="project" value="InterPro"/>
</dbReference>
<dbReference type="SUPFAM" id="SSF51735">
    <property type="entry name" value="NAD(P)-binding Rossmann-fold domains"/>
    <property type="match status" value="1"/>
</dbReference>
<evidence type="ECO:0000256" key="2">
    <source>
        <dbReference type="ARBA" id="ARBA00023002"/>
    </source>
</evidence>
<evidence type="ECO:0000313" key="5">
    <source>
        <dbReference type="EMBL" id="NYI46074.1"/>
    </source>
</evidence>
<dbReference type="Gene3D" id="3.30.360.10">
    <property type="entry name" value="Dihydrodipicolinate Reductase, domain 2"/>
    <property type="match status" value="1"/>
</dbReference>
<dbReference type="Pfam" id="PF01408">
    <property type="entry name" value="GFO_IDH_MocA"/>
    <property type="match status" value="1"/>
</dbReference>
<dbReference type="Proteomes" id="UP000562045">
    <property type="component" value="Unassembled WGS sequence"/>
</dbReference>
<name>A0A7Y9ZIF2_9ACTN</name>
<organism evidence="5 6">
    <name type="scientific">Nocardioides aromaticivorans</name>
    <dbReference type="NCBI Taxonomy" id="200618"/>
    <lineage>
        <taxon>Bacteria</taxon>
        <taxon>Bacillati</taxon>
        <taxon>Actinomycetota</taxon>
        <taxon>Actinomycetes</taxon>
        <taxon>Propionibacteriales</taxon>
        <taxon>Nocardioidaceae</taxon>
        <taxon>Nocardioides</taxon>
    </lineage>
</organism>
<proteinExistence type="inferred from homology"/>
<dbReference type="InterPro" id="IPR000683">
    <property type="entry name" value="Gfo/Idh/MocA-like_OxRdtase_N"/>
</dbReference>
<accession>A0A7Y9ZIF2</accession>
<dbReference type="Pfam" id="PF22725">
    <property type="entry name" value="GFO_IDH_MocA_C3"/>
    <property type="match status" value="1"/>
</dbReference>
<evidence type="ECO:0000259" key="4">
    <source>
        <dbReference type="Pfam" id="PF22725"/>
    </source>
</evidence>
<dbReference type="InterPro" id="IPR050984">
    <property type="entry name" value="Gfo/Idh/MocA_domain"/>
</dbReference>
<feature type="domain" description="Gfo/Idh/MocA-like oxidoreductase N-terminal" evidence="3">
    <location>
        <begin position="16"/>
        <end position="123"/>
    </location>
</feature>
<feature type="domain" description="GFO/IDH/MocA-like oxidoreductase" evidence="4">
    <location>
        <begin position="135"/>
        <end position="249"/>
    </location>
</feature>